<protein>
    <submittedName>
        <fullName evidence="1">Uncharacterized protein LTHEOB_2727</fullName>
    </submittedName>
</protein>
<reference evidence="1" key="1">
    <citation type="submission" date="2024-09" db="EMBL/GenBank/DDBJ databases">
        <title>Draft Genome Sequences of Neofusicoccum parvum.</title>
        <authorList>
            <person name="Ashida A."/>
            <person name="Camagna M."/>
            <person name="Tanaka A."/>
            <person name="Takemoto D."/>
        </authorList>
    </citation>
    <scope>NUCLEOTIDE SEQUENCE</scope>
    <source>
        <strain evidence="1">PPO83</strain>
    </source>
</reference>
<evidence type="ECO:0000313" key="1">
    <source>
        <dbReference type="EMBL" id="GME26876.1"/>
    </source>
</evidence>
<dbReference type="Proteomes" id="UP001165186">
    <property type="component" value="Unassembled WGS sequence"/>
</dbReference>
<sequence length="172" mass="17947">MSQTPNQAIQNSGVNFTPTIHQDTYPFIDPESSQAPAIPQGRSVFITGASKGIGRATAISYARAGFTHIGIGARSSLSDLTAEITAAATNAGNPAPVVHAVTLDITSRDSVSTAAVSVGAAFSGKLDVLVANAGFLEAWTRAAESDPDDWWRSYERRSLKPFCSLAASAHTP</sequence>
<proteinExistence type="predicted"/>
<keyword evidence="2" id="KW-1185">Reference proteome</keyword>
<accession>A0ACB5S2H0</accession>
<evidence type="ECO:0000313" key="2">
    <source>
        <dbReference type="Proteomes" id="UP001165186"/>
    </source>
</evidence>
<gene>
    <name evidence="1" type="primary">g11446</name>
    <name evidence="1" type="ORF">NpPPO83_00011446</name>
</gene>
<organism evidence="1 2">
    <name type="scientific">Neofusicoccum parvum</name>
    <dbReference type="NCBI Taxonomy" id="310453"/>
    <lineage>
        <taxon>Eukaryota</taxon>
        <taxon>Fungi</taxon>
        <taxon>Dikarya</taxon>
        <taxon>Ascomycota</taxon>
        <taxon>Pezizomycotina</taxon>
        <taxon>Dothideomycetes</taxon>
        <taxon>Dothideomycetes incertae sedis</taxon>
        <taxon>Botryosphaeriales</taxon>
        <taxon>Botryosphaeriaceae</taxon>
        <taxon>Neofusicoccum</taxon>
    </lineage>
</organism>
<comment type="caution">
    <text evidence="1">The sequence shown here is derived from an EMBL/GenBank/DDBJ whole genome shotgun (WGS) entry which is preliminary data.</text>
</comment>
<name>A0ACB5S2H0_9PEZI</name>
<dbReference type="EMBL" id="BSXG01000032">
    <property type="protein sequence ID" value="GME26876.1"/>
    <property type="molecule type" value="Genomic_DNA"/>
</dbReference>